<evidence type="ECO:0000256" key="1">
    <source>
        <dbReference type="SAM" id="Phobius"/>
    </source>
</evidence>
<feature type="transmembrane region" description="Helical" evidence="1">
    <location>
        <begin position="46"/>
        <end position="71"/>
    </location>
</feature>
<protein>
    <submittedName>
        <fullName evidence="2">Uncharacterized protein</fullName>
    </submittedName>
</protein>
<reference evidence="3" key="1">
    <citation type="submission" date="2018-02" db="EMBL/GenBank/DDBJ databases">
        <title>Firefly genomes illuminate parallel origins of bioluminescence in beetles.</title>
        <authorList>
            <person name="Fallon T.R."/>
            <person name="Lower S.E.S."/>
            <person name="Behringer M."/>
            <person name="Weng J.-K."/>
        </authorList>
    </citation>
    <scope>NUCLEOTIDE SEQUENCE [LARGE SCALE GENOMIC DNA]</scope>
</reference>
<proteinExistence type="predicted"/>
<organism evidence="2 3">
    <name type="scientific">Williamsoniiplasma luminosum</name>
    <dbReference type="NCBI Taxonomy" id="214888"/>
    <lineage>
        <taxon>Bacteria</taxon>
        <taxon>Bacillati</taxon>
        <taxon>Mycoplasmatota</taxon>
        <taxon>Mollicutes</taxon>
        <taxon>Entomoplasmatales</taxon>
        <taxon>Williamsoniiplasma</taxon>
    </lineage>
</organism>
<feature type="transmembrane region" description="Helical" evidence="1">
    <location>
        <begin position="6"/>
        <end position="25"/>
    </location>
</feature>
<dbReference type="Proteomes" id="UP000239250">
    <property type="component" value="Chromosome"/>
</dbReference>
<accession>A0A2S0NJT5</accession>
<dbReference type="EMBL" id="CP027019">
    <property type="protein sequence ID" value="AVP49280.1"/>
    <property type="molecule type" value="Genomic_DNA"/>
</dbReference>
<gene>
    <name evidence="2" type="ORF">C5T88_01640</name>
</gene>
<evidence type="ECO:0000313" key="3">
    <source>
        <dbReference type="Proteomes" id="UP000239250"/>
    </source>
</evidence>
<evidence type="ECO:0000313" key="2">
    <source>
        <dbReference type="EMBL" id="AVP49280.1"/>
    </source>
</evidence>
<dbReference type="AlphaFoldDB" id="A0A2S0NJT5"/>
<keyword evidence="1" id="KW-0812">Transmembrane</keyword>
<sequence length="87" mass="10411">MRFKRFIASFLNIFLVLVNLVFLIMEQPPIGEQIMHVTIPRFREKQLVFGIIAFLTWLSIVCWIANIYFWVKSQDSIPTQLFNKYVK</sequence>
<keyword evidence="1" id="KW-0472">Membrane</keyword>
<name>A0A2S0NJT5_9MOLU</name>
<keyword evidence="1" id="KW-1133">Transmembrane helix</keyword>
<dbReference type="RefSeq" id="WP_303662611.1">
    <property type="nucleotide sequence ID" value="NZ_CP027019.1"/>
</dbReference>